<gene>
    <name evidence="1" type="ORF">PsorP6_013716</name>
</gene>
<proteinExistence type="predicted"/>
<protein>
    <submittedName>
        <fullName evidence="1">Uncharacterized protein</fullName>
    </submittedName>
</protein>
<sequence>MRAPPEKLYATREELLEDVKRFAMAEGYAVTIKRSDKGKRVVLKCDQGGLYRPKASCPPARQTISRLIGCPFELYATFSKETNNWTVSVRNGFQNHEASPHASGHSVNRRLNTEQKTVVSQLTEAEL</sequence>
<dbReference type="EMBL" id="CM047588">
    <property type="protein sequence ID" value="KAI9905242.1"/>
    <property type="molecule type" value="Genomic_DNA"/>
</dbReference>
<evidence type="ECO:0000313" key="2">
    <source>
        <dbReference type="Proteomes" id="UP001163321"/>
    </source>
</evidence>
<reference evidence="1 2" key="1">
    <citation type="journal article" date="2022" name="bioRxiv">
        <title>The genome of the oomycete Peronosclerospora sorghi, a cosmopolitan pathogen of maize and sorghum, is inflated with dispersed pseudogenes.</title>
        <authorList>
            <person name="Fletcher K."/>
            <person name="Martin F."/>
            <person name="Isakeit T."/>
            <person name="Cavanaugh K."/>
            <person name="Magill C."/>
            <person name="Michelmore R."/>
        </authorList>
    </citation>
    <scope>NUCLEOTIDE SEQUENCE [LARGE SCALE GENOMIC DNA]</scope>
    <source>
        <strain evidence="1">P6</strain>
    </source>
</reference>
<accession>A0ACC0VFL6</accession>
<dbReference type="Proteomes" id="UP001163321">
    <property type="component" value="Chromosome 9"/>
</dbReference>
<organism evidence="1 2">
    <name type="scientific">Peronosclerospora sorghi</name>
    <dbReference type="NCBI Taxonomy" id="230839"/>
    <lineage>
        <taxon>Eukaryota</taxon>
        <taxon>Sar</taxon>
        <taxon>Stramenopiles</taxon>
        <taxon>Oomycota</taxon>
        <taxon>Peronosporomycetes</taxon>
        <taxon>Peronosporales</taxon>
        <taxon>Peronosporaceae</taxon>
        <taxon>Peronosclerospora</taxon>
    </lineage>
</organism>
<evidence type="ECO:0000313" key="1">
    <source>
        <dbReference type="EMBL" id="KAI9905242.1"/>
    </source>
</evidence>
<comment type="caution">
    <text evidence="1">The sequence shown here is derived from an EMBL/GenBank/DDBJ whole genome shotgun (WGS) entry which is preliminary data.</text>
</comment>
<name>A0ACC0VFL6_9STRA</name>
<keyword evidence="2" id="KW-1185">Reference proteome</keyword>